<evidence type="ECO:0000313" key="3">
    <source>
        <dbReference type="EMBL" id="WRT67142.1"/>
    </source>
</evidence>
<feature type="coiled-coil region" evidence="1">
    <location>
        <begin position="645"/>
        <end position="672"/>
    </location>
</feature>
<evidence type="ECO:0000256" key="2">
    <source>
        <dbReference type="SAM" id="MobiDB-lite"/>
    </source>
</evidence>
<protein>
    <submittedName>
        <fullName evidence="3">Uncharacterized protein</fullName>
    </submittedName>
</protein>
<feature type="compositionally biased region" description="Low complexity" evidence="2">
    <location>
        <begin position="451"/>
        <end position="467"/>
    </location>
</feature>
<feature type="compositionally biased region" description="Low complexity" evidence="2">
    <location>
        <begin position="183"/>
        <end position="195"/>
    </location>
</feature>
<dbReference type="GeneID" id="87956239"/>
<feature type="region of interest" description="Disordered" evidence="2">
    <location>
        <begin position="41"/>
        <end position="119"/>
    </location>
</feature>
<feature type="compositionally biased region" description="Polar residues" evidence="2">
    <location>
        <begin position="411"/>
        <end position="443"/>
    </location>
</feature>
<feature type="compositionally biased region" description="Basic and acidic residues" evidence="2">
    <location>
        <begin position="546"/>
        <end position="559"/>
    </location>
</feature>
<keyword evidence="1" id="KW-0175">Coiled coil</keyword>
<feature type="region of interest" description="Disordered" evidence="2">
    <location>
        <begin position="181"/>
        <end position="232"/>
    </location>
</feature>
<dbReference type="RefSeq" id="XP_062791882.1">
    <property type="nucleotide sequence ID" value="XM_062935831.1"/>
</dbReference>
<dbReference type="EMBL" id="CP141885">
    <property type="protein sequence ID" value="WRT67142.1"/>
    <property type="molecule type" value="Genomic_DNA"/>
</dbReference>
<gene>
    <name evidence="3" type="ORF">IL334_004108</name>
</gene>
<feature type="region of interest" description="Disordered" evidence="2">
    <location>
        <begin position="260"/>
        <end position="319"/>
    </location>
</feature>
<evidence type="ECO:0000256" key="1">
    <source>
        <dbReference type="SAM" id="Coils"/>
    </source>
</evidence>
<dbReference type="Proteomes" id="UP001329825">
    <property type="component" value="Chromosome 5"/>
</dbReference>
<feature type="region of interest" description="Disordered" evidence="2">
    <location>
        <begin position="603"/>
        <end position="624"/>
    </location>
</feature>
<organism evidence="3 4">
    <name type="scientific">Kwoniella shivajii</name>
    <dbReference type="NCBI Taxonomy" id="564305"/>
    <lineage>
        <taxon>Eukaryota</taxon>
        <taxon>Fungi</taxon>
        <taxon>Dikarya</taxon>
        <taxon>Basidiomycota</taxon>
        <taxon>Agaricomycotina</taxon>
        <taxon>Tremellomycetes</taxon>
        <taxon>Tremellales</taxon>
        <taxon>Cryptococcaceae</taxon>
        <taxon>Kwoniella</taxon>
    </lineage>
</organism>
<feature type="compositionally biased region" description="Pro residues" evidence="2">
    <location>
        <begin position="495"/>
        <end position="504"/>
    </location>
</feature>
<feature type="compositionally biased region" description="Low complexity" evidence="2">
    <location>
        <begin position="298"/>
        <end position="310"/>
    </location>
</feature>
<feature type="compositionally biased region" description="Low complexity" evidence="2">
    <location>
        <begin position="260"/>
        <end position="279"/>
    </location>
</feature>
<evidence type="ECO:0000313" key="4">
    <source>
        <dbReference type="Proteomes" id="UP001329825"/>
    </source>
</evidence>
<proteinExistence type="predicted"/>
<keyword evidence="4" id="KW-1185">Reference proteome</keyword>
<name>A0ABZ1D0P7_9TREE</name>
<sequence>MSSTRYYSSYSPTIPNLIQSRAQAISSIPYSYSKNTFVDLTSSPTQSAVPRENMIEVSPTASSPSLYSRMGHSPKLQMARTSKRLQALSESDLGSDEDHEHPDEEGEDADDPRRMSMVGGPKVRKYTQVPWELEQESQEEWSMILPPSQRTRTPSGNVTVVGSADMFSGFSKQASRMINAATSSSSFNGNSKQSNITKASRDREREQSFNSTKTISDSNSVENTASSSTTTRRGLAQILGVSMSTSTTTTTKHLLPSASGLSLASNQTTSTTFSSDDTSMPITPKLRQSQMSTKLDHSPTLTCNSSSSTSNKGKRSEPLQSHSFVVDDGCQLTSLLPAVTPRTISNSYKQPVPTQPQSQITLETLNLTPTPNVGNHMFAAANRPLLSSGSPGFGLISLEAAQERERKRNQAKSAHSTGSHQQHIRSATTTAIPQQKSRPLTSFSIPPIPDDNPSNPLHPTTLCTSTPSSPPLNRVRSKKSGIMRLFNKSDKVQIPPLPTMPTPPIKSRDGRQSVWSDAFPSQSNGDGPGGPPKSTSNRKYLAPAHQHVEEPNSDDGDKMTISRPIKLELRPVSMTFSRGLPVDYMIHGSSRNDQELQHDSLLPSTPVSMSRKTIPQGEEPTTSTELTKRFNEQILNAKKAWRVHSFELEAQIRELKDDLERAKVAAANQSKTNGSCVHCGCDCNGSYRNELLGIKDNNTSRRVIDRARVKTAGARGVFGSGSLYEWE</sequence>
<feature type="compositionally biased region" description="Polar residues" evidence="2">
    <location>
        <begin position="208"/>
        <end position="232"/>
    </location>
</feature>
<reference evidence="3 4" key="1">
    <citation type="submission" date="2024-01" db="EMBL/GenBank/DDBJ databases">
        <title>Comparative genomics of Cryptococcus and Kwoniella reveals pathogenesis evolution and contrasting modes of karyotype evolution via chromosome fusion or intercentromeric recombination.</title>
        <authorList>
            <person name="Coelho M.A."/>
            <person name="David-Palma M."/>
            <person name="Shea T."/>
            <person name="Bowers K."/>
            <person name="McGinley-Smith S."/>
            <person name="Mohammad A.W."/>
            <person name="Gnirke A."/>
            <person name="Yurkov A.M."/>
            <person name="Nowrousian M."/>
            <person name="Sun S."/>
            <person name="Cuomo C.A."/>
            <person name="Heitman J."/>
        </authorList>
    </citation>
    <scope>NUCLEOTIDE SEQUENCE [LARGE SCALE GENOMIC DNA]</scope>
    <source>
        <strain evidence="3">CBS 11374</strain>
    </source>
</reference>
<feature type="compositionally biased region" description="Polar residues" evidence="2">
    <location>
        <begin position="513"/>
        <end position="525"/>
    </location>
</feature>
<accession>A0ABZ1D0P7</accession>
<feature type="region of interest" description="Disordered" evidence="2">
    <location>
        <begin position="403"/>
        <end position="559"/>
    </location>
</feature>